<dbReference type="PROSITE" id="PS50011">
    <property type="entry name" value="PROTEIN_KINASE_DOM"/>
    <property type="match status" value="1"/>
</dbReference>
<evidence type="ECO:0000256" key="5">
    <source>
        <dbReference type="ARBA" id="ARBA00022840"/>
    </source>
</evidence>
<dbReference type="Proteomes" id="UP000266643">
    <property type="component" value="Unassembled WGS sequence"/>
</dbReference>
<dbReference type="VEuPathDB" id="FungiDB:H257_12513"/>
<dbReference type="SUPFAM" id="SSF56112">
    <property type="entry name" value="Protein kinase-like (PK-like)"/>
    <property type="match status" value="2"/>
</dbReference>
<keyword evidence="2" id="KW-0808">Transferase</keyword>
<comment type="caution">
    <text evidence="9">The sequence shown here is derived from an EMBL/GenBank/DDBJ whole genome shotgun (WGS) entry which is preliminary data.</text>
</comment>
<proteinExistence type="predicted"/>
<feature type="region of interest" description="Disordered" evidence="7">
    <location>
        <begin position="561"/>
        <end position="599"/>
    </location>
</feature>
<evidence type="ECO:0000256" key="6">
    <source>
        <dbReference type="PROSITE-ProRule" id="PRU10141"/>
    </source>
</evidence>
<dbReference type="AlphaFoldDB" id="A0A397DQI6"/>
<feature type="compositionally biased region" description="Basic and acidic residues" evidence="7">
    <location>
        <begin position="565"/>
        <end position="574"/>
    </location>
</feature>
<evidence type="ECO:0000259" key="8">
    <source>
        <dbReference type="PROSITE" id="PS50011"/>
    </source>
</evidence>
<gene>
    <name evidence="9" type="ORF">DYB30_002924</name>
</gene>
<dbReference type="Pfam" id="PF00069">
    <property type="entry name" value="Pkinase"/>
    <property type="match status" value="3"/>
</dbReference>
<feature type="compositionally biased region" description="Basic and acidic residues" evidence="7">
    <location>
        <begin position="9"/>
        <end position="19"/>
    </location>
</feature>
<dbReference type="InterPro" id="IPR011009">
    <property type="entry name" value="Kinase-like_dom_sf"/>
</dbReference>
<dbReference type="PROSITE" id="PS00108">
    <property type="entry name" value="PROTEIN_KINASE_ST"/>
    <property type="match status" value="1"/>
</dbReference>
<keyword evidence="1" id="KW-0723">Serine/threonine-protein kinase</keyword>
<accession>A0A397DQI6</accession>
<dbReference type="InterPro" id="IPR008271">
    <property type="entry name" value="Ser/Thr_kinase_AS"/>
</dbReference>
<name>A0A397DQI6_APHAT</name>
<organism evidence="9 10">
    <name type="scientific">Aphanomyces astaci</name>
    <name type="common">Crayfish plague agent</name>
    <dbReference type="NCBI Taxonomy" id="112090"/>
    <lineage>
        <taxon>Eukaryota</taxon>
        <taxon>Sar</taxon>
        <taxon>Stramenopiles</taxon>
        <taxon>Oomycota</taxon>
        <taxon>Saprolegniomycetes</taxon>
        <taxon>Saprolegniales</taxon>
        <taxon>Verrucalvaceae</taxon>
        <taxon>Aphanomyces</taxon>
    </lineage>
</organism>
<reference evidence="9 10" key="1">
    <citation type="submission" date="2018-08" db="EMBL/GenBank/DDBJ databases">
        <title>Aphanomyces genome sequencing and annotation.</title>
        <authorList>
            <person name="Minardi D."/>
            <person name="Oidtmann B."/>
            <person name="Van Der Giezen M."/>
            <person name="Studholme D.J."/>
        </authorList>
    </citation>
    <scope>NUCLEOTIDE SEQUENCE [LARGE SCALE GENOMIC DNA]</scope>
    <source>
        <strain evidence="9 10">D2</strain>
    </source>
</reference>
<feature type="binding site" evidence="6">
    <location>
        <position position="86"/>
    </location>
    <ligand>
        <name>ATP</name>
        <dbReference type="ChEBI" id="CHEBI:30616"/>
    </ligand>
</feature>
<keyword evidence="5 6" id="KW-0067">ATP-binding</keyword>
<dbReference type="PROSITE" id="PS00107">
    <property type="entry name" value="PROTEIN_KINASE_ATP"/>
    <property type="match status" value="2"/>
</dbReference>
<evidence type="ECO:0000256" key="3">
    <source>
        <dbReference type="ARBA" id="ARBA00022741"/>
    </source>
</evidence>
<evidence type="ECO:0000313" key="9">
    <source>
        <dbReference type="EMBL" id="RHY68867.1"/>
    </source>
</evidence>
<feature type="binding site" evidence="6">
    <location>
        <position position="330"/>
    </location>
    <ligand>
        <name>ATP</name>
        <dbReference type="ChEBI" id="CHEBI:30616"/>
    </ligand>
</feature>
<dbReference type="EMBL" id="QUTD01004284">
    <property type="protein sequence ID" value="RHY68867.1"/>
    <property type="molecule type" value="Genomic_DNA"/>
</dbReference>
<dbReference type="VEuPathDB" id="FungiDB:H257_16567"/>
<sequence length="619" mass="67822">MVVYALKKTPSEDSNDRDVISPPSSSSQPDIHTEAAPSSPKVVTATTAPPLSFKETYTLGKRLGAGAFAVVREGVNKVTGTKFAVKCIKTSSLSPADVRGLRQEISILKQLSHPNIMSLHDVIEEPNVTYLVTEYIAGGELFDRIVEKTFYSENEARELVRILLGAIKYCHDHNVVHRDLKQSIDGLTTACGTPGYVAPEIIKGEPYGKSVDIWSVGVITYILLCGYPPFHDDNPTRLFAAIKTGSYKFESPYWDDVSADAKAFIGTAAVSSPSGRRPVDATVATSHPILTDIHAAYAFGPPLGRGAHSEVFAGLDKTTGTPVAIKAIAKIGLDQFYLDALGHEINYLYQEYYSENEARALVRLVLQAIKHCHDHDIVHRDLKPENIFLASASDNTSVKIGDFGYAVVAAESTLTTACGTPSYVAPEILLHEPYGKPVDVWSVGVITYILLVGYMPFHGNTQVELFSRIKHAEYDCPDDLSPDAQDFLSKMLVVAPVERYTVDQLLCHVWITGTVVPTFPLTKTREELRKFNLRRKIRAGVRAVQAMDTFSKLPKIHLDDEFDDDARGMPREGDGGDGTVPPSPTTPTNSASRPKPGILAQLPSARSWFRSMRVHPTIS</sequence>
<evidence type="ECO:0000256" key="1">
    <source>
        <dbReference type="ARBA" id="ARBA00022527"/>
    </source>
</evidence>
<dbReference type="Gene3D" id="1.10.510.10">
    <property type="entry name" value="Transferase(Phosphotransferase) domain 1"/>
    <property type="match status" value="3"/>
</dbReference>
<evidence type="ECO:0000256" key="4">
    <source>
        <dbReference type="ARBA" id="ARBA00022777"/>
    </source>
</evidence>
<dbReference type="FunFam" id="3.30.200.20:FF:000003">
    <property type="entry name" value="Non-specific serine/threonine protein kinase"/>
    <property type="match status" value="1"/>
</dbReference>
<keyword evidence="3 6" id="KW-0547">Nucleotide-binding</keyword>
<dbReference type="GO" id="GO:0005524">
    <property type="term" value="F:ATP binding"/>
    <property type="evidence" value="ECO:0007669"/>
    <property type="project" value="UniProtKB-UniRule"/>
</dbReference>
<dbReference type="Gene3D" id="3.30.200.20">
    <property type="entry name" value="Phosphorylase Kinase, domain 1"/>
    <property type="match status" value="1"/>
</dbReference>
<dbReference type="InterPro" id="IPR017441">
    <property type="entry name" value="Protein_kinase_ATP_BS"/>
</dbReference>
<evidence type="ECO:0000256" key="2">
    <source>
        <dbReference type="ARBA" id="ARBA00022679"/>
    </source>
</evidence>
<feature type="region of interest" description="Disordered" evidence="7">
    <location>
        <begin position="1"/>
        <end position="45"/>
    </location>
</feature>
<dbReference type="PANTHER" id="PTHR24347">
    <property type="entry name" value="SERINE/THREONINE-PROTEIN KINASE"/>
    <property type="match status" value="1"/>
</dbReference>
<evidence type="ECO:0000313" key="10">
    <source>
        <dbReference type="Proteomes" id="UP000266643"/>
    </source>
</evidence>
<keyword evidence="4" id="KW-0418">Kinase</keyword>
<dbReference type="InterPro" id="IPR000719">
    <property type="entry name" value="Prot_kinase_dom"/>
</dbReference>
<dbReference type="GO" id="GO:0004674">
    <property type="term" value="F:protein serine/threonine kinase activity"/>
    <property type="evidence" value="ECO:0007669"/>
    <property type="project" value="UniProtKB-KW"/>
</dbReference>
<dbReference type="CDD" id="cd05117">
    <property type="entry name" value="STKc_CAMK"/>
    <property type="match status" value="1"/>
</dbReference>
<protein>
    <recommendedName>
        <fullName evidence="8">Protein kinase domain-containing protein</fullName>
    </recommendedName>
</protein>
<dbReference type="SMART" id="SM00220">
    <property type="entry name" value="S_TKc"/>
    <property type="match status" value="2"/>
</dbReference>
<evidence type="ECO:0000256" key="7">
    <source>
        <dbReference type="SAM" id="MobiDB-lite"/>
    </source>
</evidence>
<feature type="domain" description="Protein kinase" evidence="8">
    <location>
        <begin position="57"/>
        <end position="511"/>
    </location>
</feature>